<keyword evidence="1" id="KW-1015">Disulfide bond</keyword>
<dbReference type="GO" id="GO:0042742">
    <property type="term" value="P:defense response to bacterium"/>
    <property type="evidence" value="ECO:0007669"/>
    <property type="project" value="InterPro"/>
</dbReference>
<dbReference type="CDD" id="cd22777">
    <property type="entry name" value="DPBB_barwin-like"/>
    <property type="match status" value="1"/>
</dbReference>
<evidence type="ECO:0000259" key="2">
    <source>
        <dbReference type="PROSITE" id="PS51174"/>
    </source>
</evidence>
<evidence type="ECO:0000313" key="3">
    <source>
        <dbReference type="EMBL" id="KAJ4832634.1"/>
    </source>
</evidence>
<dbReference type="GO" id="GO:0050832">
    <property type="term" value="P:defense response to fungus"/>
    <property type="evidence" value="ECO:0007669"/>
    <property type="project" value="InterPro"/>
</dbReference>
<name>A0A9Q0J8U3_9ROSI</name>
<feature type="domain" description="Barwin" evidence="2">
    <location>
        <begin position="56"/>
        <end position="177"/>
    </location>
</feature>
<reference evidence="3" key="1">
    <citation type="submission" date="2022-02" db="EMBL/GenBank/DDBJ databases">
        <authorList>
            <person name="Henning P.M."/>
            <person name="McCubbin A.G."/>
            <person name="Shore J.S."/>
        </authorList>
    </citation>
    <scope>NUCLEOTIDE SEQUENCE</scope>
    <source>
        <strain evidence="3">F60SS</strain>
        <tissue evidence="3">Leaves</tissue>
    </source>
</reference>
<proteinExistence type="predicted"/>
<dbReference type="PROSITE" id="PS51174">
    <property type="entry name" value="BARWIN_3"/>
    <property type="match status" value="1"/>
</dbReference>
<dbReference type="GO" id="GO:0004540">
    <property type="term" value="F:RNA nuclease activity"/>
    <property type="evidence" value="ECO:0007669"/>
    <property type="project" value="InterPro"/>
</dbReference>
<keyword evidence="4" id="KW-1185">Reference proteome</keyword>
<dbReference type="OrthoDB" id="5985073at2759"/>
<dbReference type="Pfam" id="PF00967">
    <property type="entry name" value="Barwin"/>
    <property type="match status" value="1"/>
</dbReference>
<dbReference type="InterPro" id="IPR044301">
    <property type="entry name" value="PR4"/>
</dbReference>
<reference evidence="3" key="2">
    <citation type="journal article" date="2023" name="Plants (Basel)">
        <title>Annotation of the Turnera subulata (Passifloraceae) Draft Genome Reveals the S-Locus Evolved after the Divergence of Turneroideae from Passifloroideae in a Stepwise Manner.</title>
        <authorList>
            <person name="Henning P.M."/>
            <person name="Roalson E.H."/>
            <person name="Mir W."/>
            <person name="McCubbin A.G."/>
            <person name="Shore J.S."/>
        </authorList>
    </citation>
    <scope>NUCLEOTIDE SEQUENCE</scope>
    <source>
        <strain evidence="3">F60SS</strain>
    </source>
</reference>
<dbReference type="EMBL" id="JAKUCV010005112">
    <property type="protein sequence ID" value="KAJ4832634.1"/>
    <property type="molecule type" value="Genomic_DNA"/>
</dbReference>
<sequence>MSLRTPDKPEAEPVQTTSVAANGASVEQLTITAHLQRIVRAIAELVLVVLSSTGGESATNVRATYFLYNPAQIGWNLNAASAYCSTWDANKPLEWSSRYGWTAFCGPVEPRGQASCGICLRVTNTRTGAQATVRIVDQCSNGGLDLDVGVFRHIDTDGTGNVRGLLIVNYQFVNLLLPKFTPSMTRPR</sequence>
<dbReference type="AlphaFoldDB" id="A0A9Q0J8U3"/>
<dbReference type="PANTHER" id="PTHR46351">
    <property type="entry name" value="WOUND-INDUCED PROTEIN WIN2"/>
    <property type="match status" value="1"/>
</dbReference>
<comment type="caution">
    <text evidence="3">The sequence shown here is derived from an EMBL/GenBank/DDBJ whole genome shotgun (WGS) entry which is preliminary data.</text>
</comment>
<organism evidence="3 4">
    <name type="scientific">Turnera subulata</name>
    <dbReference type="NCBI Taxonomy" id="218843"/>
    <lineage>
        <taxon>Eukaryota</taxon>
        <taxon>Viridiplantae</taxon>
        <taxon>Streptophyta</taxon>
        <taxon>Embryophyta</taxon>
        <taxon>Tracheophyta</taxon>
        <taxon>Spermatophyta</taxon>
        <taxon>Magnoliopsida</taxon>
        <taxon>eudicotyledons</taxon>
        <taxon>Gunneridae</taxon>
        <taxon>Pentapetalae</taxon>
        <taxon>rosids</taxon>
        <taxon>fabids</taxon>
        <taxon>Malpighiales</taxon>
        <taxon>Passifloraceae</taxon>
        <taxon>Turnera</taxon>
    </lineage>
</organism>
<accession>A0A9Q0J8U3</accession>
<dbReference type="PRINTS" id="PR00602">
    <property type="entry name" value="BARWIN"/>
</dbReference>
<dbReference type="Proteomes" id="UP001141552">
    <property type="component" value="Unassembled WGS sequence"/>
</dbReference>
<dbReference type="PANTHER" id="PTHR46351:SF3">
    <property type="entry name" value="WOUND-INDUCED PROTEIN WIN2"/>
    <property type="match status" value="1"/>
</dbReference>
<dbReference type="InterPro" id="IPR036908">
    <property type="entry name" value="RlpA-like_sf"/>
</dbReference>
<gene>
    <name evidence="3" type="primary">WIN2_1</name>
    <name evidence="3" type="ORF">Tsubulata_001372</name>
</gene>
<evidence type="ECO:0000313" key="4">
    <source>
        <dbReference type="Proteomes" id="UP001141552"/>
    </source>
</evidence>
<dbReference type="Gene3D" id="2.40.40.10">
    <property type="entry name" value="RlpA-like domain"/>
    <property type="match status" value="1"/>
</dbReference>
<dbReference type="SUPFAM" id="SSF50685">
    <property type="entry name" value="Barwin-like endoglucanases"/>
    <property type="match status" value="1"/>
</dbReference>
<evidence type="ECO:0000256" key="1">
    <source>
        <dbReference type="ARBA" id="ARBA00023157"/>
    </source>
</evidence>
<dbReference type="InterPro" id="IPR001153">
    <property type="entry name" value="Barwin_dom"/>
</dbReference>
<protein>
    <submittedName>
        <fullName evidence="3">Wound-induced protein win2</fullName>
    </submittedName>
</protein>